<gene>
    <name evidence="8" type="ORF">VPNG_08923</name>
</gene>
<evidence type="ECO:0000256" key="5">
    <source>
        <dbReference type="ARBA" id="ARBA00023136"/>
    </source>
</evidence>
<evidence type="ECO:0000313" key="8">
    <source>
        <dbReference type="EMBL" id="ROV95486.1"/>
    </source>
</evidence>
<protein>
    <recommendedName>
        <fullName evidence="7">Phosphatidic acid phosphatase type 2/haloperoxidase domain-containing protein</fullName>
    </recommendedName>
</protein>
<dbReference type="SMART" id="SM00014">
    <property type="entry name" value="acidPPc"/>
    <property type="match status" value="1"/>
</dbReference>
<dbReference type="SUPFAM" id="SSF48317">
    <property type="entry name" value="Acid phosphatase/Vanadium-dependent haloperoxidase"/>
    <property type="match status" value="1"/>
</dbReference>
<evidence type="ECO:0000256" key="3">
    <source>
        <dbReference type="ARBA" id="ARBA00022692"/>
    </source>
</evidence>
<keyword evidence="3 6" id="KW-0812">Transmembrane</keyword>
<dbReference type="InterPro" id="IPR000326">
    <property type="entry name" value="PAP2/HPO"/>
</dbReference>
<dbReference type="AlphaFoldDB" id="A0A423VWV9"/>
<evidence type="ECO:0000256" key="1">
    <source>
        <dbReference type="ARBA" id="ARBA00004141"/>
    </source>
</evidence>
<name>A0A423VWV9_9PEZI</name>
<evidence type="ECO:0000259" key="7">
    <source>
        <dbReference type="SMART" id="SM00014"/>
    </source>
</evidence>
<dbReference type="Pfam" id="PF01569">
    <property type="entry name" value="PAP2"/>
    <property type="match status" value="1"/>
</dbReference>
<keyword evidence="5 6" id="KW-0472">Membrane</keyword>
<comment type="similarity">
    <text evidence="2">Belongs to the PA-phosphatase related phosphoesterase family.</text>
</comment>
<reference evidence="8 9" key="1">
    <citation type="submission" date="2015-09" db="EMBL/GenBank/DDBJ databases">
        <title>Host preference determinants of Valsa canker pathogens revealed by comparative genomics.</title>
        <authorList>
            <person name="Yin Z."/>
            <person name="Huang L."/>
        </authorList>
    </citation>
    <scope>NUCLEOTIDE SEQUENCE [LARGE SCALE GENOMIC DNA]</scope>
    <source>
        <strain evidence="8 9">SXYLt</strain>
    </source>
</reference>
<dbReference type="PANTHER" id="PTHR10165">
    <property type="entry name" value="LIPID PHOSPHATE PHOSPHATASE"/>
    <property type="match status" value="1"/>
</dbReference>
<dbReference type="CDD" id="cd03390">
    <property type="entry name" value="PAP2_containing_1_like"/>
    <property type="match status" value="1"/>
</dbReference>
<dbReference type="GO" id="GO:0008195">
    <property type="term" value="F:phosphatidate phosphatase activity"/>
    <property type="evidence" value="ECO:0007669"/>
    <property type="project" value="TreeGrafter"/>
</dbReference>
<dbReference type="PANTHER" id="PTHR10165:SF35">
    <property type="entry name" value="RE23632P"/>
    <property type="match status" value="1"/>
</dbReference>
<dbReference type="EMBL" id="LKEB01000071">
    <property type="protein sequence ID" value="ROV95486.1"/>
    <property type="molecule type" value="Genomic_DNA"/>
</dbReference>
<comment type="caution">
    <text evidence="8">The sequence shown here is derived from an EMBL/GenBank/DDBJ whole genome shotgun (WGS) entry which is preliminary data.</text>
</comment>
<dbReference type="FunCoup" id="A0A423VWV9">
    <property type="interactions" value="202"/>
</dbReference>
<dbReference type="Proteomes" id="UP000285146">
    <property type="component" value="Unassembled WGS sequence"/>
</dbReference>
<dbReference type="Gene3D" id="1.20.144.10">
    <property type="entry name" value="Phosphatidic acid phosphatase type 2/haloperoxidase"/>
    <property type="match status" value="1"/>
</dbReference>
<evidence type="ECO:0000256" key="2">
    <source>
        <dbReference type="ARBA" id="ARBA00008816"/>
    </source>
</evidence>
<feature type="transmembrane region" description="Helical" evidence="6">
    <location>
        <begin position="237"/>
        <end position="253"/>
    </location>
</feature>
<dbReference type="InParanoid" id="A0A423VWV9"/>
<feature type="transmembrane region" description="Helical" evidence="6">
    <location>
        <begin position="89"/>
        <end position="106"/>
    </location>
</feature>
<organism evidence="8 9">
    <name type="scientific">Cytospora leucostoma</name>
    <dbReference type="NCBI Taxonomy" id="1230097"/>
    <lineage>
        <taxon>Eukaryota</taxon>
        <taxon>Fungi</taxon>
        <taxon>Dikarya</taxon>
        <taxon>Ascomycota</taxon>
        <taxon>Pezizomycotina</taxon>
        <taxon>Sordariomycetes</taxon>
        <taxon>Sordariomycetidae</taxon>
        <taxon>Diaporthales</taxon>
        <taxon>Cytosporaceae</taxon>
        <taxon>Cytospora</taxon>
    </lineage>
</organism>
<proteinExistence type="inferred from homology"/>
<dbReference type="STRING" id="1230097.A0A423VWV9"/>
<feature type="transmembrane region" description="Helical" evidence="6">
    <location>
        <begin position="57"/>
        <end position="77"/>
    </location>
</feature>
<dbReference type="GO" id="GO:0016020">
    <property type="term" value="C:membrane"/>
    <property type="evidence" value="ECO:0007669"/>
    <property type="project" value="UniProtKB-SubCell"/>
</dbReference>
<evidence type="ECO:0000313" key="9">
    <source>
        <dbReference type="Proteomes" id="UP000285146"/>
    </source>
</evidence>
<comment type="subcellular location">
    <subcellularLocation>
        <location evidence="1">Membrane</location>
        <topology evidence="1">Multi-pass membrane protein</topology>
    </subcellularLocation>
</comment>
<sequence length="334" mass="36647">MSSLARFWTRSYAPDYVGFVILSVAYILIVLLVEPFHRLFFINDLTISYPYAEVERVSVTFNVIYAAAFPLLIILLANTLTRARQHKHHVAVLGLAIALILTSFLTDTVKNTVGRARPDLIARCRPAAGTPANTLVSIDVCTETRHHVLHDGWRSFPSGHSSFAFAGLGYLSLFLAGQVRLFVVGGGGRRRDVAGDSNGIGNDVTNNQGANGRVGILGDDDVEGDDAVQGVFMRGDLARALLCLAPLLVAAMISISRCQDYRHDVYDVCTGALLGWVVAYWSYRRYWPKLSSWRSYEPYPGPGNDLGGPLYGRLRDDEEGRARVSSVELDPLAA</sequence>
<accession>A0A423VWV9</accession>
<dbReference type="GO" id="GO:0046839">
    <property type="term" value="P:phospholipid dephosphorylation"/>
    <property type="evidence" value="ECO:0007669"/>
    <property type="project" value="TreeGrafter"/>
</dbReference>
<keyword evidence="4 6" id="KW-1133">Transmembrane helix</keyword>
<dbReference type="OrthoDB" id="10030083at2759"/>
<dbReference type="GO" id="GO:0006644">
    <property type="term" value="P:phospholipid metabolic process"/>
    <property type="evidence" value="ECO:0007669"/>
    <property type="project" value="InterPro"/>
</dbReference>
<feature type="transmembrane region" description="Helical" evidence="6">
    <location>
        <begin position="163"/>
        <end position="183"/>
    </location>
</feature>
<feature type="transmembrane region" description="Helical" evidence="6">
    <location>
        <begin position="265"/>
        <end position="283"/>
    </location>
</feature>
<dbReference type="InterPro" id="IPR036938">
    <property type="entry name" value="PAP2/HPO_sf"/>
</dbReference>
<keyword evidence="9" id="KW-1185">Reference proteome</keyword>
<evidence type="ECO:0000256" key="4">
    <source>
        <dbReference type="ARBA" id="ARBA00022989"/>
    </source>
</evidence>
<feature type="domain" description="Phosphatidic acid phosphatase type 2/haloperoxidase" evidence="7">
    <location>
        <begin position="92"/>
        <end position="283"/>
    </location>
</feature>
<dbReference type="InterPro" id="IPR043216">
    <property type="entry name" value="PAP-like"/>
</dbReference>
<feature type="transmembrane region" description="Helical" evidence="6">
    <location>
        <begin position="16"/>
        <end position="37"/>
    </location>
</feature>
<evidence type="ECO:0000256" key="6">
    <source>
        <dbReference type="SAM" id="Phobius"/>
    </source>
</evidence>